<feature type="domain" description="Acyl-CoA dehydrogenase/oxidase C-terminal" evidence="6">
    <location>
        <begin position="209"/>
        <end position="347"/>
    </location>
</feature>
<gene>
    <name evidence="8" type="ORF">SAMN04487993_100723</name>
</gene>
<evidence type="ECO:0000313" key="8">
    <source>
        <dbReference type="EMBL" id="SDI59656.1"/>
    </source>
</evidence>
<reference evidence="8 9" key="1">
    <citation type="submission" date="2016-10" db="EMBL/GenBank/DDBJ databases">
        <authorList>
            <person name="de Groot N.N."/>
        </authorList>
    </citation>
    <scope>NUCLEOTIDE SEQUENCE [LARGE SCALE GENOMIC DNA]</scope>
    <source>
        <strain evidence="8 9">DSM 26424</strain>
    </source>
</reference>
<protein>
    <submittedName>
        <fullName evidence="8">Acyl-CoA dehydrogenase</fullName>
    </submittedName>
</protein>
<comment type="similarity">
    <text evidence="2">Belongs to the acyl-CoA dehydrogenase family.</text>
</comment>
<dbReference type="Pfam" id="PF02771">
    <property type="entry name" value="Acyl-CoA_dh_N"/>
    <property type="match status" value="1"/>
</dbReference>
<dbReference type="Proteomes" id="UP000199093">
    <property type="component" value="Unassembled WGS sequence"/>
</dbReference>
<feature type="domain" description="Acyl-CoA dehydrogenase/oxidase N-terminal" evidence="7">
    <location>
        <begin position="13"/>
        <end position="88"/>
    </location>
</feature>
<dbReference type="EMBL" id="FNEJ01000007">
    <property type="protein sequence ID" value="SDI59656.1"/>
    <property type="molecule type" value="Genomic_DNA"/>
</dbReference>
<dbReference type="Gene3D" id="2.40.110.10">
    <property type="entry name" value="Butyryl-CoA Dehydrogenase, subunit A, domain 2"/>
    <property type="match status" value="1"/>
</dbReference>
<dbReference type="STRING" id="555512.SAMN04487993_100723"/>
<dbReference type="SUPFAM" id="SSF47203">
    <property type="entry name" value="Acyl-CoA dehydrogenase C-terminal domain-like"/>
    <property type="match status" value="1"/>
</dbReference>
<dbReference type="RefSeq" id="WP_207543600.1">
    <property type="nucleotide sequence ID" value="NZ_FNEJ01000007.1"/>
</dbReference>
<dbReference type="PANTHER" id="PTHR43884">
    <property type="entry name" value="ACYL-COA DEHYDROGENASE"/>
    <property type="match status" value="1"/>
</dbReference>
<dbReference type="InterPro" id="IPR009075">
    <property type="entry name" value="AcylCo_DH/oxidase_C"/>
</dbReference>
<dbReference type="Pfam" id="PF00441">
    <property type="entry name" value="Acyl-CoA_dh_1"/>
    <property type="match status" value="1"/>
</dbReference>
<evidence type="ECO:0000256" key="4">
    <source>
        <dbReference type="ARBA" id="ARBA00022827"/>
    </source>
</evidence>
<evidence type="ECO:0000256" key="5">
    <source>
        <dbReference type="ARBA" id="ARBA00023002"/>
    </source>
</evidence>
<name>A0A1G8LVH9_9RHOB</name>
<dbReference type="InterPro" id="IPR036250">
    <property type="entry name" value="AcylCo_DH-like_C"/>
</dbReference>
<keyword evidence="9" id="KW-1185">Reference proteome</keyword>
<evidence type="ECO:0000256" key="3">
    <source>
        <dbReference type="ARBA" id="ARBA00022630"/>
    </source>
</evidence>
<evidence type="ECO:0000259" key="7">
    <source>
        <dbReference type="Pfam" id="PF02771"/>
    </source>
</evidence>
<evidence type="ECO:0000256" key="2">
    <source>
        <dbReference type="ARBA" id="ARBA00009347"/>
    </source>
</evidence>
<proteinExistence type="inferred from homology"/>
<evidence type="ECO:0000313" key="9">
    <source>
        <dbReference type="Proteomes" id="UP000199093"/>
    </source>
</evidence>
<dbReference type="InterPro" id="IPR009100">
    <property type="entry name" value="AcylCoA_DH/oxidase_NM_dom_sf"/>
</dbReference>
<evidence type="ECO:0000256" key="1">
    <source>
        <dbReference type="ARBA" id="ARBA00001974"/>
    </source>
</evidence>
<keyword evidence="4" id="KW-0274">FAD</keyword>
<dbReference type="SUPFAM" id="SSF56645">
    <property type="entry name" value="Acyl-CoA dehydrogenase NM domain-like"/>
    <property type="match status" value="1"/>
</dbReference>
<keyword evidence="3" id="KW-0285">Flavoprotein</keyword>
<dbReference type="GO" id="GO:0050660">
    <property type="term" value="F:flavin adenine dinucleotide binding"/>
    <property type="evidence" value="ECO:0007669"/>
    <property type="project" value="InterPro"/>
</dbReference>
<organism evidence="8 9">
    <name type="scientific">Salipiger marinus</name>
    <dbReference type="NCBI Taxonomy" id="555512"/>
    <lineage>
        <taxon>Bacteria</taxon>
        <taxon>Pseudomonadati</taxon>
        <taxon>Pseudomonadota</taxon>
        <taxon>Alphaproteobacteria</taxon>
        <taxon>Rhodobacterales</taxon>
        <taxon>Roseobacteraceae</taxon>
        <taxon>Salipiger</taxon>
    </lineage>
</organism>
<accession>A0A1G8LVH9</accession>
<dbReference type="InterPro" id="IPR046373">
    <property type="entry name" value="Acyl-CoA_Oxase/DH_mid-dom_sf"/>
</dbReference>
<dbReference type="GO" id="GO:0003995">
    <property type="term" value="F:acyl-CoA dehydrogenase activity"/>
    <property type="evidence" value="ECO:0007669"/>
    <property type="project" value="TreeGrafter"/>
</dbReference>
<dbReference type="PANTHER" id="PTHR43884:SF20">
    <property type="entry name" value="ACYL-COA DEHYDROGENASE FADE28"/>
    <property type="match status" value="1"/>
</dbReference>
<evidence type="ECO:0000259" key="6">
    <source>
        <dbReference type="Pfam" id="PF00441"/>
    </source>
</evidence>
<dbReference type="Gene3D" id="1.10.540.10">
    <property type="entry name" value="Acyl-CoA dehydrogenase/oxidase, N-terminal domain"/>
    <property type="match status" value="1"/>
</dbReference>
<comment type="cofactor">
    <cofactor evidence="1">
        <name>FAD</name>
        <dbReference type="ChEBI" id="CHEBI:57692"/>
    </cofactor>
</comment>
<keyword evidence="5" id="KW-0560">Oxidoreductase</keyword>
<sequence>MTGAGMDDWIDNSRMILDSARAIVPADGSLARIRGLRGQGPGFDPAMVAEAGGLGLYLMRVPEAAGGLGLGLRETCALMRLLGEGLVPEPIGATIMAGALLAEAFPEQAANGDAVMVTAWQDSPGTLDWQGGAVGGRLSGRKCAIPGAGGADLIAVLTGAGVAVVPRDAPGVTLHLEETLDGGQMATLQLDGVRADLHPCPGAQAVVQDAALAHAAYLLGLSERAFALTLDYLRIREQFGRPIGSFQALQHRATDLKIRIELLRAAVEATAARIDLGADPTLRARDTDRCLLRGAETALLVSREAVQMHGAMGITDEADIGLFVRKAMTLAHLFGAPAAIRARLAQGLETAA</sequence>
<dbReference type="Gene3D" id="1.20.140.10">
    <property type="entry name" value="Butyryl-CoA Dehydrogenase, subunit A, domain 3"/>
    <property type="match status" value="1"/>
</dbReference>
<dbReference type="InterPro" id="IPR013786">
    <property type="entry name" value="AcylCoA_DH/ox_N"/>
</dbReference>
<dbReference type="InterPro" id="IPR037069">
    <property type="entry name" value="AcylCoA_DH/ox_N_sf"/>
</dbReference>
<dbReference type="AlphaFoldDB" id="A0A1G8LVH9"/>